<feature type="compositionally biased region" description="Basic and acidic residues" evidence="6">
    <location>
        <begin position="1051"/>
        <end position="1068"/>
    </location>
</feature>
<evidence type="ECO:0000256" key="7">
    <source>
        <dbReference type="SAM" id="Phobius"/>
    </source>
</evidence>
<feature type="compositionally biased region" description="Polar residues" evidence="6">
    <location>
        <begin position="567"/>
        <end position="576"/>
    </location>
</feature>
<evidence type="ECO:0000256" key="5">
    <source>
        <dbReference type="ARBA" id="ARBA00035009"/>
    </source>
</evidence>
<dbReference type="PANTHER" id="PTHR21859">
    <property type="entry name" value="ACROSOME-SPECIFIC PROTEIN"/>
    <property type="match status" value="1"/>
</dbReference>
<gene>
    <name evidence="11" type="primary">FAM205A</name>
</gene>
<keyword evidence="4 7" id="KW-0472">Membrane</keyword>
<keyword evidence="3 7" id="KW-1133">Transmembrane helix</keyword>
<keyword evidence="10" id="KW-1185">Reference proteome</keyword>
<feature type="compositionally biased region" description="Polar residues" evidence="6">
    <location>
        <begin position="1305"/>
        <end position="1315"/>
    </location>
</feature>
<dbReference type="CTD" id="259308"/>
<organism evidence="10 11">
    <name type="scientific">Sapajus apella</name>
    <name type="common">Brown-capped capuchin</name>
    <name type="synonym">Cebus apella</name>
    <dbReference type="NCBI Taxonomy" id="9515"/>
    <lineage>
        <taxon>Eukaryota</taxon>
        <taxon>Metazoa</taxon>
        <taxon>Chordata</taxon>
        <taxon>Craniata</taxon>
        <taxon>Vertebrata</taxon>
        <taxon>Euteleostomi</taxon>
        <taxon>Mammalia</taxon>
        <taxon>Eutheria</taxon>
        <taxon>Euarchontoglires</taxon>
        <taxon>Primates</taxon>
        <taxon>Haplorrhini</taxon>
        <taxon>Platyrrhini</taxon>
        <taxon>Cebidae</taxon>
        <taxon>Cebinae</taxon>
        <taxon>Sapajus</taxon>
    </lineage>
</organism>
<feature type="region of interest" description="Disordered" evidence="6">
    <location>
        <begin position="1230"/>
        <end position="1321"/>
    </location>
</feature>
<evidence type="ECO:0000313" key="10">
    <source>
        <dbReference type="Proteomes" id="UP000504640"/>
    </source>
</evidence>
<evidence type="ECO:0000259" key="9">
    <source>
        <dbReference type="Pfam" id="PF15371"/>
    </source>
</evidence>
<evidence type="ECO:0000313" key="11">
    <source>
        <dbReference type="RefSeq" id="XP_032155752.1"/>
    </source>
</evidence>
<keyword evidence="2 7" id="KW-0812">Transmembrane</keyword>
<dbReference type="Pfam" id="PF15371">
    <property type="entry name" value="DUF4599"/>
    <property type="match status" value="1"/>
</dbReference>
<dbReference type="Pfam" id="PF14650">
    <property type="entry name" value="FAM75"/>
    <property type="match status" value="1"/>
</dbReference>
<protein>
    <submittedName>
        <fullName evidence="11">Protein FAM205A</fullName>
    </submittedName>
</protein>
<feature type="domain" description="SPATA31" evidence="8">
    <location>
        <begin position="421"/>
        <end position="628"/>
    </location>
</feature>
<feature type="region of interest" description="Disordered" evidence="6">
    <location>
        <begin position="1023"/>
        <end position="1103"/>
    </location>
</feature>
<dbReference type="PANTHER" id="PTHR21859:SF15">
    <property type="entry name" value="PROTEIN SPATA31F1-RELATED"/>
    <property type="match status" value="1"/>
</dbReference>
<evidence type="ECO:0000259" key="8">
    <source>
        <dbReference type="Pfam" id="PF14650"/>
    </source>
</evidence>
<accession>A0A6J3JLK1</accession>
<evidence type="ECO:0000256" key="3">
    <source>
        <dbReference type="ARBA" id="ARBA00022989"/>
    </source>
</evidence>
<dbReference type="GO" id="GO:0016020">
    <property type="term" value="C:membrane"/>
    <property type="evidence" value="ECO:0007669"/>
    <property type="project" value="UniProtKB-SubCell"/>
</dbReference>
<feature type="transmembrane region" description="Helical" evidence="7">
    <location>
        <begin position="6"/>
        <end position="29"/>
    </location>
</feature>
<feature type="region of interest" description="Disordered" evidence="6">
    <location>
        <begin position="443"/>
        <end position="462"/>
    </location>
</feature>
<dbReference type="InterPro" id="IPR027970">
    <property type="entry name" value="SPATA31-like"/>
</dbReference>
<feature type="region of interest" description="Disordered" evidence="6">
    <location>
        <begin position="557"/>
        <end position="576"/>
    </location>
</feature>
<feature type="region of interest" description="Disordered" evidence="6">
    <location>
        <begin position="978"/>
        <end position="997"/>
    </location>
</feature>
<name>A0A6J3JLK1_SAPAP</name>
<sequence>MLSPTFVLWDVGYPLYIYGSIFIIILLIWQVKRSHHELRLEAKRSCGRHHQKVRQRARDGASTARMLSQEEAEKPQKLLSVIKSQGWLPPEGSVRRILCADPCCQICNSVALEIQQLLAGENNQISLTLSGPLQGSSCLEMLSVSSMSLDQSLEFCSRHTRELSLASVTPTLSQLTDQKSLTQSAVQSSGTNSIQDYLADHLRLGQEFQVQDVLQGPNMMISSRLEETGTPLNQEEMMHSNPSHVQGNQGQHHLNSQVSLLSLNPETLNLTHPMALDMVLAAHLPFLSPEVLRLLEVHVKKWMHFQRWGLPRRVEESLRQLMPNPPLYYQPGNGQPHSFNLNNTSQVSLHRFEIISHQTWCSCVAGQPIQTFWVSEWTVMNPEQRHHCQQSPNSVALALPSPALKALSCPHPLSGRQNNDSGSDLHQKCSQLFCGLPSLHSESLNTEPKEEPTFVGSQGLSKNENVPKSSLKNPFLFNKLSFPHLLPKTPPQSTPPSSPLFPKWVSPSDHQQAQINVPFLTLAEREALEWHLLQRQLQLQWGLPAVLQRSQHTQCPMQHEPCGKAQSPETMTTSQPGKSISVLTRELLFPEHAWNLLEFHIQKQLIHHRWGLPQKIQQSIQLLLTCTDQQSLSCSSTTLANVSIPQPAALEANGACDVAPSRIVAPVSIPTPHLLTQVKAILQNHIDSKCGQIYQGKIPACVHRSWDCRISGGLAVAPFPCIPGSRLLELQTASDPDLHHKVMPWMPTALDQQQQALPCTATEHPKLLRVLSVEAIEKLETTLRHKYLAFLSGLPALYYVALSRALTVPVTSQSVITEMVPGPMEVPAELPTQMISFEDHCISLGPCPQDNNKTCTDVAEEFQPAVPVKETTETLPLESQAHPASPHSLQTHILTKLNFHLRKKVLEIQLGIPIRARESREQSATVPENIFTQESLQSLNHQGETLLQELPIPPDTPAPNPEWVHLKEQLANEWKAVQQNQKQSNSKTVPQSSAHWVSKISQPSGDMTEAQVLCVQVEANVNNPSLEEPWGPEPQSPSKSNDPAHICMLAGKREDPEETKAARDHGEGDTGFGLPSTREQRPPADDQRPGGMLPNKTPRGSWQWSRSFHLADPCQHSLQHHSQLKLPQLPTGVPGGKESQSDLQDRQTEINAIFELARIPENAQTVVPQASQGQPFLSLPTQSKPLQGQTLQGQVLHGQVMPPHTHKRPSLPESSLRKKIKSFLQCINPKMKGKGHEDSMFSAASKVAKTRKENVAKSPAPAKNPVGRSKTEKPPRHSKAQSHPAEKLVGPAFLDGPQAPDNKLQLRSRQPSCASASGHPRHCPWHCPRVACVTQPGHLP</sequence>
<comment type="similarity">
    <text evidence="5">Belongs to the SPATA31 family.</text>
</comment>
<proteinExistence type="inferred from homology"/>
<reference evidence="11" key="1">
    <citation type="submission" date="2025-08" db="UniProtKB">
        <authorList>
            <consortium name="RefSeq"/>
        </authorList>
    </citation>
    <scope>IDENTIFICATION</scope>
    <source>
        <tissue evidence="11">Blood</tissue>
    </source>
</reference>
<evidence type="ECO:0000256" key="4">
    <source>
        <dbReference type="ARBA" id="ARBA00023136"/>
    </source>
</evidence>
<dbReference type="Proteomes" id="UP000504640">
    <property type="component" value="Unplaced"/>
</dbReference>
<feature type="compositionally biased region" description="Basic and acidic residues" evidence="6">
    <location>
        <begin position="1078"/>
        <end position="1088"/>
    </location>
</feature>
<dbReference type="RefSeq" id="XP_032155752.1">
    <property type="nucleotide sequence ID" value="XM_032299861.1"/>
</dbReference>
<evidence type="ECO:0000256" key="6">
    <source>
        <dbReference type="SAM" id="MobiDB-lite"/>
    </source>
</evidence>
<comment type="subcellular location">
    <subcellularLocation>
        <location evidence="1">Membrane</location>
        <topology evidence="1">Single-pass membrane protein</topology>
    </subcellularLocation>
</comment>
<dbReference type="GeneID" id="116565958"/>
<feature type="domain" description="SPATA31-like" evidence="9">
    <location>
        <begin position="52"/>
        <end position="138"/>
    </location>
</feature>
<dbReference type="InterPro" id="IPR039509">
    <property type="entry name" value="SPATA31"/>
</dbReference>
<evidence type="ECO:0000256" key="1">
    <source>
        <dbReference type="ARBA" id="ARBA00004167"/>
    </source>
</evidence>
<feature type="region of interest" description="Disordered" evidence="6">
    <location>
        <begin position="1115"/>
        <end position="1144"/>
    </location>
</feature>
<evidence type="ECO:0000256" key="2">
    <source>
        <dbReference type="ARBA" id="ARBA00022692"/>
    </source>
</evidence>